<evidence type="ECO:0000313" key="2">
    <source>
        <dbReference type="EMBL" id="CAK0849075.1"/>
    </source>
</evidence>
<comment type="caution">
    <text evidence="2">The sequence shown here is derived from an EMBL/GenBank/DDBJ whole genome shotgun (WGS) entry which is preliminary data.</text>
</comment>
<dbReference type="InterPro" id="IPR050503">
    <property type="entry name" value="cAMP-dep_PK_reg_su-like"/>
</dbReference>
<accession>A0ABN9TSD6</accession>
<evidence type="ECO:0000313" key="3">
    <source>
        <dbReference type="Proteomes" id="UP001189429"/>
    </source>
</evidence>
<dbReference type="InterPro" id="IPR018490">
    <property type="entry name" value="cNMP-bd_dom_sf"/>
</dbReference>
<dbReference type="Gene3D" id="2.60.120.10">
    <property type="entry name" value="Jelly Rolls"/>
    <property type="match status" value="1"/>
</dbReference>
<dbReference type="Proteomes" id="UP001189429">
    <property type="component" value="Unassembled WGS sequence"/>
</dbReference>
<proteinExistence type="predicted"/>
<organism evidence="2 3">
    <name type="scientific">Prorocentrum cordatum</name>
    <dbReference type="NCBI Taxonomy" id="2364126"/>
    <lineage>
        <taxon>Eukaryota</taxon>
        <taxon>Sar</taxon>
        <taxon>Alveolata</taxon>
        <taxon>Dinophyceae</taxon>
        <taxon>Prorocentrales</taxon>
        <taxon>Prorocentraceae</taxon>
        <taxon>Prorocentrum</taxon>
    </lineage>
</organism>
<dbReference type="PANTHER" id="PTHR11635:SF152">
    <property type="entry name" value="CAMP-DEPENDENT PROTEIN KINASE TYPE I REGULATORY SUBUNIT-RELATED"/>
    <property type="match status" value="1"/>
</dbReference>
<protein>
    <recommendedName>
        <fullName evidence="1">Cyclic nucleotide-binding domain-containing protein</fullName>
    </recommendedName>
</protein>
<dbReference type="CDD" id="cd00038">
    <property type="entry name" value="CAP_ED"/>
    <property type="match status" value="1"/>
</dbReference>
<evidence type="ECO:0000259" key="1">
    <source>
        <dbReference type="PROSITE" id="PS50042"/>
    </source>
</evidence>
<gene>
    <name evidence="2" type="ORF">PCOR1329_LOCUS41849</name>
</gene>
<dbReference type="PRINTS" id="PR00103">
    <property type="entry name" value="CAMPKINASE"/>
</dbReference>
<dbReference type="PROSITE" id="PS50042">
    <property type="entry name" value="CNMP_BINDING_3"/>
    <property type="match status" value="1"/>
</dbReference>
<dbReference type="InterPro" id="IPR018488">
    <property type="entry name" value="cNMP-bd_CS"/>
</dbReference>
<keyword evidence="3" id="KW-1185">Reference proteome</keyword>
<feature type="non-terminal residue" evidence="2">
    <location>
        <position position="1"/>
    </location>
</feature>
<dbReference type="InterPro" id="IPR000595">
    <property type="entry name" value="cNMP-bd_dom"/>
</dbReference>
<dbReference type="SUPFAM" id="SSF51206">
    <property type="entry name" value="cAMP-binding domain-like"/>
    <property type="match status" value="1"/>
</dbReference>
<reference evidence="2" key="1">
    <citation type="submission" date="2023-10" db="EMBL/GenBank/DDBJ databases">
        <authorList>
            <person name="Chen Y."/>
            <person name="Shah S."/>
            <person name="Dougan E. K."/>
            <person name="Thang M."/>
            <person name="Chan C."/>
        </authorList>
    </citation>
    <scope>NUCLEOTIDE SEQUENCE [LARGE SCALE GENOMIC DNA]</scope>
</reference>
<dbReference type="EMBL" id="CAUYUJ010015030">
    <property type="protein sequence ID" value="CAK0849075.1"/>
    <property type="molecule type" value="Genomic_DNA"/>
</dbReference>
<dbReference type="SMART" id="SM00100">
    <property type="entry name" value="cNMP"/>
    <property type="match status" value="1"/>
</dbReference>
<dbReference type="Pfam" id="PF00027">
    <property type="entry name" value="cNMP_binding"/>
    <property type="match status" value="1"/>
</dbReference>
<feature type="domain" description="Cyclic nucleotide-binding" evidence="1">
    <location>
        <begin position="12"/>
        <end position="93"/>
    </location>
</feature>
<dbReference type="PANTHER" id="PTHR11635">
    <property type="entry name" value="CAMP-DEPENDENT PROTEIN KINASE REGULATORY CHAIN"/>
    <property type="match status" value="1"/>
</dbReference>
<dbReference type="PROSITE" id="PS00889">
    <property type="entry name" value="CNMP_BINDING_2"/>
    <property type="match status" value="1"/>
</dbReference>
<name>A0ABN9TSD6_9DINO</name>
<sequence>DRLKAVLTRSFMFSALEPNDLNIVVGAMKEVPVSVDESVFDQGDAGDFLFVIESGKFDCVKDDVVVKTCEAGDVFGELALLYNCPRAATVRSKETLATDPVGQFNGNTLHATVEREPPVQQRFAAAGEVRALFQKKSQNFPRVGYWDRAGMNMASGLQVEGILAELASSWE</sequence>
<dbReference type="InterPro" id="IPR014710">
    <property type="entry name" value="RmlC-like_jellyroll"/>
</dbReference>